<organism evidence="3 4">
    <name type="scientific">Haloarchaeobius litoreus</name>
    <dbReference type="NCBI Taxonomy" id="755306"/>
    <lineage>
        <taxon>Archaea</taxon>
        <taxon>Methanobacteriati</taxon>
        <taxon>Methanobacteriota</taxon>
        <taxon>Stenosarchaea group</taxon>
        <taxon>Halobacteria</taxon>
        <taxon>Halobacteriales</taxon>
        <taxon>Halorubellaceae</taxon>
        <taxon>Haloarchaeobius</taxon>
    </lineage>
</organism>
<feature type="domain" description="HVO-A0261-like N-terminal" evidence="2">
    <location>
        <begin position="3"/>
        <end position="80"/>
    </location>
</feature>
<dbReference type="InterPro" id="IPR057527">
    <property type="entry name" value="HVO_A0261-like_N"/>
</dbReference>
<dbReference type="Pfam" id="PF25213">
    <property type="entry name" value="HVO_A0261_N"/>
    <property type="match status" value="1"/>
</dbReference>
<evidence type="ECO:0000259" key="2">
    <source>
        <dbReference type="Pfam" id="PF25213"/>
    </source>
</evidence>
<gene>
    <name evidence="3" type="ORF">ACFSBL_12710</name>
</gene>
<evidence type="ECO:0000259" key="1">
    <source>
        <dbReference type="Pfam" id="PF08350"/>
    </source>
</evidence>
<dbReference type="Proteomes" id="UP001597034">
    <property type="component" value="Unassembled WGS sequence"/>
</dbReference>
<dbReference type="SUPFAM" id="SSF46785">
    <property type="entry name" value="Winged helix' DNA-binding domain"/>
    <property type="match status" value="1"/>
</dbReference>
<evidence type="ECO:0000313" key="3">
    <source>
        <dbReference type="EMBL" id="MFD1646543.1"/>
    </source>
</evidence>
<protein>
    <submittedName>
        <fullName evidence="3">Helix-turn-helix transcriptional regulator</fullName>
    </submittedName>
</protein>
<feature type="domain" description="Methanogenesis regulatory protein FilR1 middle" evidence="1">
    <location>
        <begin position="121"/>
        <end position="250"/>
    </location>
</feature>
<dbReference type="Gene3D" id="1.10.10.10">
    <property type="entry name" value="Winged helix-like DNA-binding domain superfamily/Winged helix DNA-binding domain"/>
    <property type="match status" value="1"/>
</dbReference>
<dbReference type="AlphaFoldDB" id="A0ABD6DKD4"/>
<dbReference type="EMBL" id="JBHUDO010000003">
    <property type="protein sequence ID" value="MFD1646543.1"/>
    <property type="molecule type" value="Genomic_DNA"/>
</dbReference>
<proteinExistence type="predicted"/>
<dbReference type="Pfam" id="PF08350">
    <property type="entry name" value="FilR1_middle"/>
    <property type="match status" value="1"/>
</dbReference>
<dbReference type="RefSeq" id="WP_256401371.1">
    <property type="nucleotide sequence ID" value="NZ_JANHJR010000003.1"/>
</dbReference>
<dbReference type="InterPro" id="IPR036390">
    <property type="entry name" value="WH_DNA-bd_sf"/>
</dbReference>
<dbReference type="InterPro" id="IPR036388">
    <property type="entry name" value="WH-like_DNA-bd_sf"/>
</dbReference>
<comment type="caution">
    <text evidence="3">The sequence shown here is derived from an EMBL/GenBank/DDBJ whole genome shotgun (WGS) entry which is preliminary data.</text>
</comment>
<reference evidence="3 4" key="1">
    <citation type="journal article" date="2019" name="Int. J. Syst. Evol. Microbiol.">
        <title>The Global Catalogue of Microorganisms (GCM) 10K type strain sequencing project: providing services to taxonomists for standard genome sequencing and annotation.</title>
        <authorList>
            <consortium name="The Broad Institute Genomics Platform"/>
            <consortium name="The Broad Institute Genome Sequencing Center for Infectious Disease"/>
            <person name="Wu L."/>
            <person name="Ma J."/>
        </authorList>
    </citation>
    <scope>NUCLEOTIDE SEQUENCE [LARGE SCALE GENOMIC DNA]</scope>
    <source>
        <strain evidence="3 4">CGMCC 1.10390</strain>
    </source>
</reference>
<accession>A0ABD6DKD4</accession>
<dbReference type="InterPro" id="IPR013561">
    <property type="entry name" value="FilR1_middle_dom"/>
</dbReference>
<evidence type="ECO:0000313" key="4">
    <source>
        <dbReference type="Proteomes" id="UP001597034"/>
    </source>
</evidence>
<keyword evidence="4" id="KW-1185">Reference proteome</keyword>
<name>A0ABD6DKD4_9EURY</name>
<sequence>MDRDAVDDAVALLQRAPVLAACRDGPADRATIAERASVSRATAYRATNALTERGVLEREAAGYRLTGLGRAVLTHIESFDRGLAGARTLAPVLAHVDAPELVSNTELFTDATVVTVDPSAPYRLDQELAAIVADTEREMVGVTTSFGSPTVMERTYEVIRRGVAVEWVLTPAAFEGVLEQHGEGHDQLMAMDTTATYLIEHPPLDIAIYDDRLVVPGYDGESGAVTAMAWTDDAAAVEWARGVFEACRDRAEPLD</sequence>